<evidence type="ECO:0000313" key="1">
    <source>
        <dbReference type="EMBL" id="GIQ92972.1"/>
    </source>
</evidence>
<proteinExistence type="predicted"/>
<protein>
    <submittedName>
        <fullName evidence="1">Uncharacterized protein</fullName>
    </submittedName>
</protein>
<reference evidence="1 2" key="1">
    <citation type="journal article" date="2018" name="PLoS ONE">
        <title>The draft genome of Kipferlia bialata reveals reductive genome evolution in fornicate parasites.</title>
        <authorList>
            <person name="Tanifuji G."/>
            <person name="Takabayashi S."/>
            <person name="Kume K."/>
            <person name="Takagi M."/>
            <person name="Nakayama T."/>
            <person name="Kamikawa R."/>
            <person name="Inagaki Y."/>
            <person name="Hashimoto T."/>
        </authorList>
    </citation>
    <scope>NUCLEOTIDE SEQUENCE [LARGE SCALE GENOMIC DNA]</scope>
    <source>
        <strain evidence="1">NY0173</strain>
    </source>
</reference>
<gene>
    <name evidence="1" type="ORF">KIPB_017081</name>
</gene>
<comment type="caution">
    <text evidence="1">The sequence shown here is derived from an EMBL/GenBank/DDBJ whole genome shotgun (WGS) entry which is preliminary data.</text>
</comment>
<name>A0A9K3DD55_9EUKA</name>
<keyword evidence="2" id="KW-1185">Reference proteome</keyword>
<accession>A0A9K3DD55</accession>
<dbReference type="AlphaFoldDB" id="A0A9K3DD55"/>
<dbReference type="EMBL" id="BDIP01011063">
    <property type="protein sequence ID" value="GIQ92972.1"/>
    <property type="molecule type" value="Genomic_DNA"/>
</dbReference>
<organism evidence="1 2">
    <name type="scientific">Kipferlia bialata</name>
    <dbReference type="NCBI Taxonomy" id="797122"/>
    <lineage>
        <taxon>Eukaryota</taxon>
        <taxon>Metamonada</taxon>
        <taxon>Carpediemonas-like organisms</taxon>
        <taxon>Kipferlia</taxon>
    </lineage>
</organism>
<sequence>EMISSIETVTVPVLETLRHILGRFGSAYPVVSTDKLFQLLSYWRRQPILKT</sequence>
<feature type="non-terminal residue" evidence="1">
    <location>
        <position position="1"/>
    </location>
</feature>
<feature type="non-terminal residue" evidence="1">
    <location>
        <position position="51"/>
    </location>
</feature>
<evidence type="ECO:0000313" key="2">
    <source>
        <dbReference type="Proteomes" id="UP000265618"/>
    </source>
</evidence>
<dbReference type="Proteomes" id="UP000265618">
    <property type="component" value="Unassembled WGS sequence"/>
</dbReference>